<dbReference type="SUPFAM" id="SSF49503">
    <property type="entry name" value="Cupredoxins"/>
    <property type="match status" value="1"/>
</dbReference>
<dbReference type="Proteomes" id="UP000313645">
    <property type="component" value="Unassembled WGS sequence"/>
</dbReference>
<organism evidence="3 4">
    <name type="scientific">Marinobacter halodurans</name>
    <dbReference type="NCBI Taxonomy" id="2528979"/>
    <lineage>
        <taxon>Bacteria</taxon>
        <taxon>Pseudomonadati</taxon>
        <taxon>Pseudomonadota</taxon>
        <taxon>Gammaproteobacteria</taxon>
        <taxon>Pseudomonadales</taxon>
        <taxon>Marinobacteraceae</taxon>
        <taxon>Marinobacter</taxon>
    </lineage>
</organism>
<dbReference type="InterPro" id="IPR028096">
    <property type="entry name" value="EfeO_Cupredoxin"/>
</dbReference>
<reference evidence="3 4" key="1">
    <citation type="submission" date="2019-02" db="EMBL/GenBank/DDBJ databases">
        <title>Marinobacter halodurans sp. nov., a marine bacterium isolated from sea tidal flat.</title>
        <authorList>
            <person name="Yoo Y."/>
            <person name="Lee D.W."/>
            <person name="Kim B.S."/>
            <person name="Kim J.-J."/>
        </authorList>
    </citation>
    <scope>NUCLEOTIDE SEQUENCE [LARGE SCALE GENOMIC DNA]</scope>
    <source>
        <strain evidence="3 4">YJ-S3-2</strain>
    </source>
</reference>
<feature type="domain" description="EfeO-type cupredoxin-like" evidence="2">
    <location>
        <begin position="9"/>
        <end position="110"/>
    </location>
</feature>
<gene>
    <name evidence="3" type="ORF">EZI54_06090</name>
</gene>
<evidence type="ECO:0000313" key="3">
    <source>
        <dbReference type="EMBL" id="TBW57610.1"/>
    </source>
</evidence>
<dbReference type="Gene3D" id="2.60.40.420">
    <property type="entry name" value="Cupredoxins - blue copper proteins"/>
    <property type="match status" value="1"/>
</dbReference>
<keyword evidence="1" id="KW-0732">Signal</keyword>
<dbReference type="Pfam" id="PF13473">
    <property type="entry name" value="Cupredoxin_1"/>
    <property type="match status" value="1"/>
</dbReference>
<protein>
    <submittedName>
        <fullName evidence="3">Cupredoxin domain-containing protein</fullName>
    </submittedName>
</protein>
<name>A0ABY1ZMN1_9GAMM</name>
<feature type="signal peptide" evidence="1">
    <location>
        <begin position="1"/>
        <end position="23"/>
    </location>
</feature>
<comment type="caution">
    <text evidence="3">The sequence shown here is derived from an EMBL/GenBank/DDBJ whole genome shotgun (WGS) entry which is preliminary data.</text>
</comment>
<sequence>MTKRLLSAATLFLALATSLPAAAGLPSYDLELQDGKLNPEVIHVKAGERFKLNIRNTGQGPVEFESQRLRQEKVLAPGASSFVVIHPLKPGEYDFIDEFHLPDAKGRIVAE</sequence>
<feature type="chain" id="PRO_5047468342" evidence="1">
    <location>
        <begin position="24"/>
        <end position="111"/>
    </location>
</feature>
<dbReference type="InterPro" id="IPR008972">
    <property type="entry name" value="Cupredoxin"/>
</dbReference>
<evidence type="ECO:0000313" key="4">
    <source>
        <dbReference type="Proteomes" id="UP000313645"/>
    </source>
</evidence>
<dbReference type="RefSeq" id="WP_131480076.1">
    <property type="nucleotide sequence ID" value="NZ_SJDL01000007.1"/>
</dbReference>
<evidence type="ECO:0000259" key="2">
    <source>
        <dbReference type="Pfam" id="PF13473"/>
    </source>
</evidence>
<dbReference type="EMBL" id="SJDL01000007">
    <property type="protein sequence ID" value="TBW57610.1"/>
    <property type="molecule type" value="Genomic_DNA"/>
</dbReference>
<evidence type="ECO:0000256" key="1">
    <source>
        <dbReference type="SAM" id="SignalP"/>
    </source>
</evidence>
<proteinExistence type="predicted"/>
<keyword evidence="4" id="KW-1185">Reference proteome</keyword>
<accession>A0ABY1ZMN1</accession>